<dbReference type="Pfam" id="PF00497">
    <property type="entry name" value="SBP_bac_3"/>
    <property type="match status" value="2"/>
</dbReference>
<gene>
    <name evidence="2" type="ORF">SAMN05216283_101814</name>
</gene>
<dbReference type="STRING" id="655355.SAMN05216283_101814"/>
<dbReference type="Proteomes" id="UP000198964">
    <property type="component" value="Unassembled WGS sequence"/>
</dbReference>
<evidence type="ECO:0000313" key="2">
    <source>
        <dbReference type="EMBL" id="SFE71124.1"/>
    </source>
</evidence>
<feature type="domain" description="Solute-binding protein family 3/N-terminal" evidence="1">
    <location>
        <begin position="55"/>
        <end position="276"/>
    </location>
</feature>
<reference evidence="2 3" key="1">
    <citation type="submission" date="2016-10" db="EMBL/GenBank/DDBJ databases">
        <authorList>
            <person name="de Groot N.N."/>
        </authorList>
    </citation>
    <scope>NUCLEOTIDE SEQUENCE [LARGE SCALE GENOMIC DNA]</scope>
    <source>
        <strain evidence="2 3">CGMCC 1.9156</strain>
    </source>
</reference>
<proteinExistence type="predicted"/>
<dbReference type="SUPFAM" id="SSF53850">
    <property type="entry name" value="Periplasmic binding protein-like II"/>
    <property type="match status" value="2"/>
</dbReference>
<accession>A0A1I2CSD0</accession>
<dbReference type="InterPro" id="IPR001638">
    <property type="entry name" value="Solute-binding_3/MltF_N"/>
</dbReference>
<evidence type="ECO:0000259" key="1">
    <source>
        <dbReference type="SMART" id="SM00062"/>
    </source>
</evidence>
<dbReference type="PANTHER" id="PTHR38834:SF3">
    <property type="entry name" value="SOLUTE-BINDING PROTEIN FAMILY 3_N-TERMINAL DOMAIN-CONTAINING PROTEIN"/>
    <property type="match status" value="1"/>
</dbReference>
<name>A0A1I2CSD0_9BACT</name>
<protein>
    <submittedName>
        <fullName evidence="2">Polar amino acid transport system substrate-binding protein</fullName>
    </submittedName>
</protein>
<dbReference type="AlphaFoldDB" id="A0A1I2CSD0"/>
<organism evidence="2 3">
    <name type="scientific">Sunxiuqinia elliptica</name>
    <dbReference type="NCBI Taxonomy" id="655355"/>
    <lineage>
        <taxon>Bacteria</taxon>
        <taxon>Pseudomonadati</taxon>
        <taxon>Bacteroidota</taxon>
        <taxon>Bacteroidia</taxon>
        <taxon>Marinilabiliales</taxon>
        <taxon>Prolixibacteraceae</taxon>
        <taxon>Sunxiuqinia</taxon>
    </lineage>
</organism>
<keyword evidence="3" id="KW-1185">Reference proteome</keyword>
<dbReference type="PANTHER" id="PTHR38834">
    <property type="entry name" value="PERIPLASMIC SUBSTRATE BINDING PROTEIN FAMILY 3"/>
    <property type="match status" value="1"/>
</dbReference>
<feature type="domain" description="Solute-binding protein family 3/N-terminal" evidence="1">
    <location>
        <begin position="281"/>
        <end position="503"/>
    </location>
</feature>
<sequence length="506" mass="57412">MVCMLKSLIYQFAMENLGKRTFMKNAEKLFFYLLLVVVLAPSCKEEDEPTETKPQLKFISEEYKPFNYIENSLPAGLAPELLNEICSQLNLDCEINFMSWEEGYRETLQTDNAVLFSTALNAKRKDQFKWAGPIASLDWNFYAAVPNSISISNLEEAKSVSTIGVIADYAIEEYLVEQGFTNLQYCVDINEAIEKLLSGEINLFPSNTYAINSALEKAGESVYAVTSEFTIQTELLYFAFNKGVSDNMVYNFQDAINRCKLNGVLKNLSQKYLNKSEFPDFVQVYTEAYPPLTFMDKNGEVTGYGTDIVKEIMKRNGVNFPIKLTSWRNGYQLALNNPWVCLFTMDRTPTRENSFQWVGPIGTNTTWIYTKDGANLTIESLEDARKLEALGTVSSWFSTQHLQEQGFTNLVYESDPKVLTEKLMSGQIDAFVCTDITFPDILKDLGYTYEDVRPSFSVMASDFYVTFSNGTPPVIAQQAQATFEAMKADGTYQAIQQKWFSEINND</sequence>
<dbReference type="SMART" id="SM00062">
    <property type="entry name" value="PBPb"/>
    <property type="match status" value="2"/>
</dbReference>
<evidence type="ECO:0000313" key="3">
    <source>
        <dbReference type="Proteomes" id="UP000198964"/>
    </source>
</evidence>
<dbReference type="Gene3D" id="3.40.190.10">
    <property type="entry name" value="Periplasmic binding protein-like II"/>
    <property type="match status" value="4"/>
</dbReference>
<dbReference type="EMBL" id="FONW01000001">
    <property type="protein sequence ID" value="SFE71124.1"/>
    <property type="molecule type" value="Genomic_DNA"/>
</dbReference>